<dbReference type="Pfam" id="PF03610">
    <property type="entry name" value="EIIA-man"/>
    <property type="match status" value="1"/>
</dbReference>
<dbReference type="InterPro" id="IPR033887">
    <property type="entry name" value="PTS_IIA_man"/>
</dbReference>
<dbReference type="Proteomes" id="UP000312326">
    <property type="component" value="Plasmid pPMRA301"/>
</dbReference>
<dbReference type="PANTHER" id="PTHR33799">
    <property type="entry name" value="PTS PERMEASE-RELATED-RELATED"/>
    <property type="match status" value="1"/>
</dbReference>
<dbReference type="PROSITE" id="PS51096">
    <property type="entry name" value="PTS_EIIA_TYPE_4"/>
    <property type="match status" value="1"/>
</dbReference>
<keyword evidence="4" id="KW-0762">Sugar transport</keyword>
<dbReference type="InterPro" id="IPR036662">
    <property type="entry name" value="PTS_EIIA_man-typ_sf"/>
</dbReference>
<keyword evidence="7" id="KW-0418">Kinase</keyword>
<evidence type="ECO:0000256" key="2">
    <source>
        <dbReference type="ARBA" id="ARBA00022448"/>
    </source>
</evidence>
<dbReference type="EMBL" id="CP029755">
    <property type="protein sequence ID" value="QDD71350.1"/>
    <property type="molecule type" value="Genomic_DNA"/>
</dbReference>
<accession>A0A5B8EHH0</accession>
<organism evidence="9 10">
    <name type="scientific">Lactobacillus amylovorus</name>
    <dbReference type="NCBI Taxonomy" id="1604"/>
    <lineage>
        <taxon>Bacteria</taxon>
        <taxon>Bacillati</taxon>
        <taxon>Bacillota</taxon>
        <taxon>Bacilli</taxon>
        <taxon>Lactobacillales</taxon>
        <taxon>Lactobacillaceae</taxon>
        <taxon>Lactobacillus</taxon>
    </lineage>
</organism>
<evidence type="ECO:0000256" key="7">
    <source>
        <dbReference type="ARBA" id="ARBA00022777"/>
    </source>
</evidence>
<keyword evidence="2" id="KW-0813">Transport</keyword>
<dbReference type="RefSeq" id="WP_139962631.1">
    <property type="nucleotide sequence ID" value="NZ_CP029755.1"/>
</dbReference>
<keyword evidence="5" id="KW-0808">Transferase</keyword>
<keyword evidence="3" id="KW-0963">Cytoplasm</keyword>
<dbReference type="PANTHER" id="PTHR33799:SF1">
    <property type="entry name" value="PTS SYSTEM MANNOSE-SPECIFIC EIIAB COMPONENT-RELATED"/>
    <property type="match status" value="1"/>
</dbReference>
<proteinExistence type="predicted"/>
<dbReference type="GO" id="GO:0016020">
    <property type="term" value="C:membrane"/>
    <property type="evidence" value="ECO:0007669"/>
    <property type="project" value="InterPro"/>
</dbReference>
<keyword evidence="9" id="KW-0614">Plasmid</keyword>
<dbReference type="InterPro" id="IPR004701">
    <property type="entry name" value="PTS_EIIA_man-typ"/>
</dbReference>
<evidence type="ECO:0000259" key="8">
    <source>
        <dbReference type="PROSITE" id="PS51096"/>
    </source>
</evidence>
<geneLocation type="plasmid" evidence="10">
    <name>ppmra301</name>
</geneLocation>
<evidence type="ECO:0000256" key="6">
    <source>
        <dbReference type="ARBA" id="ARBA00022683"/>
    </source>
</evidence>
<feature type="domain" description="PTS EIIA type-4" evidence="8">
    <location>
        <begin position="1"/>
        <end position="121"/>
    </location>
</feature>
<sequence>MKIILVSHGKLALGMKDTLQLIVGPRDDVIAYEAYEDGEGDKFIGQIKKLVSENADEKFVIITDVLGGSVNNEMTSLLKEHKNIYLITGMNLPLVITLATKPDEVNSKFIDSIVREGKKGVINVNQMMDEIASEDSDEL</sequence>
<dbReference type="GO" id="GO:0005737">
    <property type="term" value="C:cytoplasm"/>
    <property type="evidence" value="ECO:0007669"/>
    <property type="project" value="UniProtKB-SubCell"/>
</dbReference>
<protein>
    <recommendedName>
        <fullName evidence="8">PTS EIIA type-4 domain-containing protein</fullName>
    </recommendedName>
</protein>
<dbReference type="GO" id="GO:0016301">
    <property type="term" value="F:kinase activity"/>
    <property type="evidence" value="ECO:0007669"/>
    <property type="project" value="UniProtKB-KW"/>
</dbReference>
<dbReference type="GO" id="GO:0009401">
    <property type="term" value="P:phosphoenolpyruvate-dependent sugar phosphotransferase system"/>
    <property type="evidence" value="ECO:0007669"/>
    <property type="project" value="UniProtKB-KW"/>
</dbReference>
<name>A0A5B8EHH0_LACAM</name>
<evidence type="ECO:0000256" key="1">
    <source>
        <dbReference type="ARBA" id="ARBA00004496"/>
    </source>
</evidence>
<dbReference type="InterPro" id="IPR051471">
    <property type="entry name" value="Bacterial_PTS_sugar_comp"/>
</dbReference>
<evidence type="ECO:0000256" key="5">
    <source>
        <dbReference type="ARBA" id="ARBA00022679"/>
    </source>
</evidence>
<gene>
    <name evidence="9" type="ORF">DM298_10800</name>
</gene>
<evidence type="ECO:0000256" key="4">
    <source>
        <dbReference type="ARBA" id="ARBA00022597"/>
    </source>
</evidence>
<evidence type="ECO:0000313" key="10">
    <source>
        <dbReference type="Proteomes" id="UP000312326"/>
    </source>
</evidence>
<evidence type="ECO:0000313" key="9">
    <source>
        <dbReference type="EMBL" id="QDD71350.1"/>
    </source>
</evidence>
<keyword evidence="6" id="KW-0598">Phosphotransferase system</keyword>
<reference evidence="9 10" key="1">
    <citation type="submission" date="2018-06" db="EMBL/GenBank/DDBJ databases">
        <title>Complete genome sequnece of Lactobacillus amylovorus PMRA3.</title>
        <authorList>
            <person name="Nam Y.-D."/>
            <person name="Chung W.-H."/>
            <person name="Park Y.S."/>
            <person name="Kang J."/>
        </authorList>
    </citation>
    <scope>NUCLEOTIDE SEQUENCE [LARGE SCALE GENOMIC DNA]</scope>
    <source>
        <strain evidence="9 10">PMRA3</strain>
        <plasmid evidence="10">ppmra301</plasmid>
    </source>
</reference>
<comment type="subcellular location">
    <subcellularLocation>
        <location evidence="1">Cytoplasm</location>
    </subcellularLocation>
</comment>
<dbReference type="Gene3D" id="3.40.50.510">
    <property type="entry name" value="Phosphotransferase system, mannose-type IIA component"/>
    <property type="match status" value="1"/>
</dbReference>
<evidence type="ECO:0000256" key="3">
    <source>
        <dbReference type="ARBA" id="ARBA00022490"/>
    </source>
</evidence>
<dbReference type="CDD" id="cd00006">
    <property type="entry name" value="PTS_IIA_man"/>
    <property type="match status" value="1"/>
</dbReference>
<dbReference type="AlphaFoldDB" id="A0A5B8EHH0"/>
<dbReference type="SUPFAM" id="SSF53062">
    <property type="entry name" value="PTS system fructose IIA component-like"/>
    <property type="match status" value="1"/>
</dbReference>